<name>A0ACB9QDT6_9MYRT</name>
<proteinExistence type="predicted"/>
<dbReference type="EMBL" id="CM042885">
    <property type="protein sequence ID" value="KAI4364209.1"/>
    <property type="molecule type" value="Genomic_DNA"/>
</dbReference>
<organism evidence="1 2">
    <name type="scientific">Melastoma candidum</name>
    <dbReference type="NCBI Taxonomy" id="119954"/>
    <lineage>
        <taxon>Eukaryota</taxon>
        <taxon>Viridiplantae</taxon>
        <taxon>Streptophyta</taxon>
        <taxon>Embryophyta</taxon>
        <taxon>Tracheophyta</taxon>
        <taxon>Spermatophyta</taxon>
        <taxon>Magnoliopsida</taxon>
        <taxon>eudicotyledons</taxon>
        <taxon>Gunneridae</taxon>
        <taxon>Pentapetalae</taxon>
        <taxon>rosids</taxon>
        <taxon>malvids</taxon>
        <taxon>Myrtales</taxon>
        <taxon>Melastomataceae</taxon>
        <taxon>Melastomatoideae</taxon>
        <taxon>Melastomateae</taxon>
        <taxon>Melastoma</taxon>
    </lineage>
</organism>
<reference evidence="2" key="1">
    <citation type="journal article" date="2023" name="Front. Plant Sci.">
        <title>Chromosomal-level genome assembly of Melastoma candidum provides insights into trichome evolution.</title>
        <authorList>
            <person name="Zhong Y."/>
            <person name="Wu W."/>
            <person name="Sun C."/>
            <person name="Zou P."/>
            <person name="Liu Y."/>
            <person name="Dai S."/>
            <person name="Zhou R."/>
        </authorList>
    </citation>
    <scope>NUCLEOTIDE SEQUENCE [LARGE SCALE GENOMIC DNA]</scope>
</reference>
<evidence type="ECO:0000313" key="2">
    <source>
        <dbReference type="Proteomes" id="UP001057402"/>
    </source>
</evidence>
<gene>
    <name evidence="1" type="ORF">MLD38_020333</name>
</gene>
<comment type="caution">
    <text evidence="1">The sequence shown here is derived from an EMBL/GenBank/DDBJ whole genome shotgun (WGS) entry which is preliminary data.</text>
</comment>
<keyword evidence="2" id="KW-1185">Reference proteome</keyword>
<sequence length="59" mass="6584">MYLMRLGSDFIGLYASFSGAEPDGLMYWKHKALEVKAEMVADGGPIFARMEQDGCLAMY</sequence>
<evidence type="ECO:0000313" key="1">
    <source>
        <dbReference type="EMBL" id="KAI4364209.1"/>
    </source>
</evidence>
<protein>
    <submittedName>
        <fullName evidence="1">Uncharacterized protein</fullName>
    </submittedName>
</protein>
<accession>A0ACB9QDT6</accession>
<dbReference type="Proteomes" id="UP001057402">
    <property type="component" value="Chromosome 6"/>
</dbReference>